<proteinExistence type="predicted"/>
<feature type="signal peptide" evidence="2">
    <location>
        <begin position="1"/>
        <end position="21"/>
    </location>
</feature>
<name>A0A177E281_ALTAL</name>
<accession>A0A177E281</accession>
<keyword evidence="4" id="KW-1185">Reference proteome</keyword>
<evidence type="ECO:0000313" key="4">
    <source>
        <dbReference type="Proteomes" id="UP000077248"/>
    </source>
</evidence>
<gene>
    <name evidence="3" type="ORF">CC77DRAFT_1068501</name>
</gene>
<feature type="region of interest" description="Disordered" evidence="1">
    <location>
        <begin position="256"/>
        <end position="288"/>
    </location>
</feature>
<dbReference type="KEGG" id="aalt:CC77DRAFT_1068501"/>
<keyword evidence="2" id="KW-0732">Signal</keyword>
<dbReference type="RefSeq" id="XP_018391237.1">
    <property type="nucleotide sequence ID" value="XM_018529080.1"/>
</dbReference>
<dbReference type="VEuPathDB" id="FungiDB:CC77DRAFT_1068501"/>
<dbReference type="OMA" id="AWIASWS"/>
<dbReference type="AlphaFoldDB" id="A0A177E281"/>
<dbReference type="GeneID" id="29114674"/>
<protein>
    <submittedName>
        <fullName evidence="3">Uncharacterized protein</fullName>
    </submittedName>
</protein>
<evidence type="ECO:0000256" key="2">
    <source>
        <dbReference type="SAM" id="SignalP"/>
    </source>
</evidence>
<evidence type="ECO:0000256" key="1">
    <source>
        <dbReference type="SAM" id="MobiDB-lite"/>
    </source>
</evidence>
<organism evidence="3 4">
    <name type="scientific">Alternaria alternata</name>
    <name type="common">Alternaria rot fungus</name>
    <name type="synonym">Torula alternata</name>
    <dbReference type="NCBI Taxonomy" id="5599"/>
    <lineage>
        <taxon>Eukaryota</taxon>
        <taxon>Fungi</taxon>
        <taxon>Dikarya</taxon>
        <taxon>Ascomycota</taxon>
        <taxon>Pezizomycotina</taxon>
        <taxon>Dothideomycetes</taxon>
        <taxon>Pleosporomycetidae</taxon>
        <taxon>Pleosporales</taxon>
        <taxon>Pleosporineae</taxon>
        <taxon>Pleosporaceae</taxon>
        <taxon>Alternaria</taxon>
        <taxon>Alternaria sect. Alternaria</taxon>
        <taxon>Alternaria alternata complex</taxon>
    </lineage>
</organism>
<dbReference type="Proteomes" id="UP000077248">
    <property type="component" value="Unassembled WGS sequence"/>
</dbReference>
<dbReference type="EMBL" id="KV441469">
    <property type="protein sequence ID" value="OAG25816.1"/>
    <property type="molecule type" value="Genomic_DNA"/>
</dbReference>
<evidence type="ECO:0000313" key="3">
    <source>
        <dbReference type="EMBL" id="OAG25816.1"/>
    </source>
</evidence>
<sequence length="425" mass="47658">MSAKTLLPTFAVAISHMAVQAAATAYPADYIVEHILKLSNYVINLAGSSILFGKPELDLYSPSLNTLFDRLQKKQLGPSPLPPGFLTAERIHARIYLRSDQEATGRPLADYEDLYYALVARMQEMRQLLNLRINSGFNIATQLVCKGGPSIAEFHNSLSEYWDVLNNPSCGKALDDAIRDARVQALRDELAWQVESDNMSVEDALEHLKQLNSIDVYSGISGLNFVQDWAPTMVGAYLEQKYRHILNLEKEEASIKARQERRQAKVKSTREAPPGAPATQKVSDRRRARAARKAAHDANTKVLIEADHQYLPKEQAAMHYSPECLAELHPGRHYEEHSAAICEQNIANTDDMLMLLEWQMKTQRVSEYSGYLRTRASQESQRAVQSTQGSVTDSFVSSFSSTLPLGGSGGVFHRPDMDYSQYMQF</sequence>
<feature type="chain" id="PRO_5008060103" evidence="2">
    <location>
        <begin position="22"/>
        <end position="425"/>
    </location>
</feature>
<reference evidence="3 4" key="1">
    <citation type="submission" date="2016-05" db="EMBL/GenBank/DDBJ databases">
        <title>Comparative analysis of secretome profiles of manganese(II)-oxidizing ascomycete fungi.</title>
        <authorList>
            <consortium name="DOE Joint Genome Institute"/>
            <person name="Zeiner C.A."/>
            <person name="Purvine S.O."/>
            <person name="Zink E.M."/>
            <person name="Wu S."/>
            <person name="Pasa-Tolic L."/>
            <person name="Chaput D.L."/>
            <person name="Haridas S."/>
            <person name="Grigoriev I.V."/>
            <person name="Santelli C.M."/>
            <person name="Hansel C.M."/>
        </authorList>
    </citation>
    <scope>NUCLEOTIDE SEQUENCE [LARGE SCALE GENOMIC DNA]</scope>
    <source>
        <strain evidence="3 4">SRC1lrK2f</strain>
    </source>
</reference>